<feature type="transmembrane region" description="Helical" evidence="2">
    <location>
        <begin position="174"/>
        <end position="196"/>
    </location>
</feature>
<dbReference type="Pfam" id="PF02517">
    <property type="entry name" value="Rce1-like"/>
    <property type="match status" value="1"/>
</dbReference>
<dbReference type="InterPro" id="IPR003675">
    <property type="entry name" value="Rce1/LyrA-like_dom"/>
</dbReference>
<organism evidence="4 5">
    <name type="scientific">Streptomonospora arabica</name>
    <dbReference type="NCBI Taxonomy" id="412417"/>
    <lineage>
        <taxon>Bacteria</taxon>
        <taxon>Bacillati</taxon>
        <taxon>Actinomycetota</taxon>
        <taxon>Actinomycetes</taxon>
        <taxon>Streptosporangiales</taxon>
        <taxon>Nocardiopsidaceae</taxon>
        <taxon>Streptomonospora</taxon>
    </lineage>
</organism>
<proteinExistence type="predicted"/>
<feature type="compositionally biased region" description="Gly residues" evidence="1">
    <location>
        <begin position="434"/>
        <end position="451"/>
    </location>
</feature>
<feature type="transmembrane region" description="Helical" evidence="2">
    <location>
        <begin position="264"/>
        <end position="283"/>
    </location>
</feature>
<dbReference type="RefSeq" id="WP_344142417.1">
    <property type="nucleotide sequence ID" value="NZ_BAAAQI010000004.1"/>
</dbReference>
<dbReference type="EMBL" id="JBHSIY010000010">
    <property type="protein sequence ID" value="MFC4867368.1"/>
    <property type="molecule type" value="Genomic_DNA"/>
</dbReference>
<evidence type="ECO:0000259" key="3">
    <source>
        <dbReference type="Pfam" id="PF02517"/>
    </source>
</evidence>
<accession>A0ABV9SN51</accession>
<feature type="region of interest" description="Disordered" evidence="1">
    <location>
        <begin position="1"/>
        <end position="74"/>
    </location>
</feature>
<evidence type="ECO:0000313" key="5">
    <source>
        <dbReference type="Proteomes" id="UP001595858"/>
    </source>
</evidence>
<protein>
    <submittedName>
        <fullName evidence="4">CPBP family intramembrane glutamic endopeptidase</fullName>
        <ecNumber evidence="4">3.4.-.-</ecNumber>
    </submittedName>
</protein>
<evidence type="ECO:0000313" key="4">
    <source>
        <dbReference type="EMBL" id="MFC4867368.1"/>
    </source>
</evidence>
<keyword evidence="2" id="KW-0812">Transmembrane</keyword>
<feature type="transmembrane region" description="Helical" evidence="2">
    <location>
        <begin position="90"/>
        <end position="119"/>
    </location>
</feature>
<gene>
    <name evidence="4" type="ORF">ACFPCZ_12075</name>
</gene>
<comment type="caution">
    <text evidence="4">The sequence shown here is derived from an EMBL/GenBank/DDBJ whole genome shotgun (WGS) entry which is preliminary data.</text>
</comment>
<feature type="transmembrane region" description="Helical" evidence="2">
    <location>
        <begin position="216"/>
        <end position="233"/>
    </location>
</feature>
<keyword evidence="5" id="KW-1185">Reference proteome</keyword>
<evidence type="ECO:0000256" key="2">
    <source>
        <dbReference type="SAM" id="Phobius"/>
    </source>
</evidence>
<feature type="region of interest" description="Disordered" evidence="1">
    <location>
        <begin position="376"/>
        <end position="451"/>
    </location>
</feature>
<dbReference type="GO" id="GO:0016787">
    <property type="term" value="F:hydrolase activity"/>
    <property type="evidence" value="ECO:0007669"/>
    <property type="project" value="UniProtKB-KW"/>
</dbReference>
<dbReference type="Proteomes" id="UP001595858">
    <property type="component" value="Unassembled WGS sequence"/>
</dbReference>
<sequence>MRNSPPPPGSSWSSEPQGPIGPDGSAHQHEQVWAWPPAASRDELHTSSAWAWPPPAQPRRGPSGTVPPPAGAPYHRLARTRRHRWWMPPLAVLAAVLAIVVVQLIMATAAVVVAVVAGIQGTGDDVFRSPLANLVLQLVVVATMAPIVFAAAWTVQRRPVGTLFSVAGRMRWRWLLCCLAPAVPALVISFAVLFGLHRITSPGTPFIGEYAGGPGFVWALVLIVLLVPFQASAEEIALRGFLMQAVGSIGAGAGERRGASHISWFLRTPFLAILLSGTVFTLLHDYSGWGLADVAVFGLAMAWLTWFTGGLEAALGLHVLHNLTAFSISAYEGTLDQVATGGGSWQGVLSTSIEVALYCAAVVWLARRLGVRRSVADDEGDRNTAGASAALPEWGAQPPSAPWQLEQPAHPGWERQADRVPGPAQWRSGYPQGPSGGPGGGSPWTAPGSGG</sequence>
<keyword evidence="4" id="KW-0378">Hydrolase</keyword>
<keyword evidence="2" id="KW-0472">Membrane</keyword>
<evidence type="ECO:0000256" key="1">
    <source>
        <dbReference type="SAM" id="MobiDB-lite"/>
    </source>
</evidence>
<feature type="transmembrane region" description="Helical" evidence="2">
    <location>
        <begin position="131"/>
        <end position="153"/>
    </location>
</feature>
<keyword evidence="2" id="KW-1133">Transmembrane helix</keyword>
<feature type="domain" description="CAAX prenyl protease 2/Lysostaphin resistance protein A-like" evidence="3">
    <location>
        <begin position="218"/>
        <end position="323"/>
    </location>
</feature>
<dbReference type="EC" id="3.4.-.-" evidence="4"/>
<name>A0ABV9SN51_9ACTN</name>
<reference evidence="5" key="1">
    <citation type="journal article" date="2019" name="Int. J. Syst. Evol. Microbiol.">
        <title>The Global Catalogue of Microorganisms (GCM) 10K type strain sequencing project: providing services to taxonomists for standard genome sequencing and annotation.</title>
        <authorList>
            <consortium name="The Broad Institute Genomics Platform"/>
            <consortium name="The Broad Institute Genome Sequencing Center for Infectious Disease"/>
            <person name="Wu L."/>
            <person name="Ma J."/>
        </authorList>
    </citation>
    <scope>NUCLEOTIDE SEQUENCE [LARGE SCALE GENOMIC DNA]</scope>
    <source>
        <strain evidence="5">CGMCC 4.7304</strain>
    </source>
</reference>